<evidence type="ECO:0000256" key="4">
    <source>
        <dbReference type="ARBA" id="ARBA00022728"/>
    </source>
</evidence>
<dbReference type="Pfam" id="PF04502">
    <property type="entry name" value="Saf4_Yju2"/>
    <property type="match status" value="1"/>
</dbReference>
<dbReference type="HAMAP" id="MF_03226">
    <property type="entry name" value="YJU2"/>
    <property type="match status" value="1"/>
</dbReference>
<protein>
    <recommendedName>
        <fullName evidence="8">Splicing factor YJU2</fullName>
    </recommendedName>
</protein>
<feature type="region of interest" description="Disordered" evidence="10">
    <location>
        <begin position="258"/>
        <end position="303"/>
    </location>
</feature>
<organism evidence="11 12">
    <name type="scientific">Furculomyces boomerangus</name>
    <dbReference type="NCBI Taxonomy" id="61424"/>
    <lineage>
        <taxon>Eukaryota</taxon>
        <taxon>Fungi</taxon>
        <taxon>Fungi incertae sedis</taxon>
        <taxon>Zoopagomycota</taxon>
        <taxon>Kickxellomycotina</taxon>
        <taxon>Harpellomycetes</taxon>
        <taxon>Harpellales</taxon>
        <taxon>Harpellaceae</taxon>
        <taxon>Furculomyces</taxon>
    </lineage>
</organism>
<dbReference type="EMBL" id="MBFT01000127">
    <property type="protein sequence ID" value="PVU96923.1"/>
    <property type="molecule type" value="Genomic_DNA"/>
</dbReference>
<keyword evidence="7 8" id="KW-0539">Nucleus</keyword>
<keyword evidence="3 8" id="KW-0479">Metal-binding</keyword>
<evidence type="ECO:0000256" key="1">
    <source>
        <dbReference type="ARBA" id="ARBA00004123"/>
    </source>
</evidence>
<dbReference type="GO" id="GO:0071006">
    <property type="term" value="C:U2-type catalytic step 1 spliceosome"/>
    <property type="evidence" value="ECO:0007669"/>
    <property type="project" value="UniProtKB-UniRule"/>
</dbReference>
<dbReference type="OrthoDB" id="674963at2759"/>
<dbReference type="InterPro" id="IPR007590">
    <property type="entry name" value="Saf4/Yju2"/>
</dbReference>
<evidence type="ECO:0000313" key="11">
    <source>
        <dbReference type="EMBL" id="PVU96923.1"/>
    </source>
</evidence>
<comment type="subunit">
    <text evidence="8">Component of the spliceosome. Present in the activated B complex, the catalytically activated B* complex which catalyzes the branching, the catalytic step 1 C complex catalyzing the exon ligation, and the postcatalytic P complex containing the ligated exons (mRNA) and the excised lariat intron.</text>
</comment>
<dbReference type="STRING" id="61424.A0A2T9YX53"/>
<keyword evidence="5 8" id="KW-0862">Zinc</keyword>
<dbReference type="Proteomes" id="UP000245699">
    <property type="component" value="Unassembled WGS sequence"/>
</dbReference>
<evidence type="ECO:0000256" key="8">
    <source>
        <dbReference type="HAMAP-Rule" id="MF_03226"/>
    </source>
</evidence>
<evidence type="ECO:0000313" key="12">
    <source>
        <dbReference type="Proteomes" id="UP000245699"/>
    </source>
</evidence>
<dbReference type="GO" id="GO:0046872">
    <property type="term" value="F:metal ion binding"/>
    <property type="evidence" value="ECO:0007669"/>
    <property type="project" value="UniProtKB-KW"/>
</dbReference>
<keyword evidence="4 8" id="KW-0747">Spliceosome</keyword>
<feature type="coiled-coil region" evidence="9">
    <location>
        <begin position="124"/>
        <end position="194"/>
    </location>
</feature>
<keyword evidence="2" id="KW-0507">mRNA processing</keyword>
<gene>
    <name evidence="11" type="ORF">BB559_002201</name>
</gene>
<comment type="function">
    <text evidence="8">Part of the spliceosome which catalyzes two sequential transesterification reactions, first the excision of the non-coding intron from pre-mRNA and then the ligation of the coding exons to form the mature mRNA. Plays a role in stabilizing the structure of the spliceosome catalytic core and docking of the branch helix into the active site, producing 5'-exon and lariat intron-3'-intermediates.</text>
</comment>
<dbReference type="GO" id="GO:0000349">
    <property type="term" value="P:generation of catalytic spliceosome for first transesterification step"/>
    <property type="evidence" value="ECO:0007669"/>
    <property type="project" value="UniProtKB-UniRule"/>
</dbReference>
<feature type="binding site" evidence="8">
    <location>
        <position position="43"/>
    </location>
    <ligand>
        <name>Zn(2+)</name>
        <dbReference type="ChEBI" id="CHEBI:29105"/>
    </ligand>
</feature>
<evidence type="ECO:0000256" key="10">
    <source>
        <dbReference type="SAM" id="MobiDB-lite"/>
    </source>
</evidence>
<reference evidence="11 12" key="1">
    <citation type="journal article" date="2018" name="MBio">
        <title>Comparative Genomics Reveals the Core Gene Toolbox for the Fungus-Insect Symbiosis.</title>
        <authorList>
            <person name="Wang Y."/>
            <person name="Stata M."/>
            <person name="Wang W."/>
            <person name="Stajich J.E."/>
            <person name="White M.M."/>
            <person name="Moncalvo J.M."/>
        </authorList>
    </citation>
    <scope>NUCLEOTIDE SEQUENCE [LARGE SCALE GENOMIC DNA]</scope>
    <source>
        <strain evidence="11 12">AUS-77-4</strain>
    </source>
</reference>
<keyword evidence="12" id="KW-1185">Reference proteome</keyword>
<dbReference type="AlphaFoldDB" id="A0A2T9YX53"/>
<evidence type="ECO:0000256" key="7">
    <source>
        <dbReference type="ARBA" id="ARBA00023242"/>
    </source>
</evidence>
<comment type="similarity">
    <text evidence="8">Belongs to the CWC16 family. YJU2 subfamily.</text>
</comment>
<evidence type="ECO:0000256" key="6">
    <source>
        <dbReference type="ARBA" id="ARBA00023187"/>
    </source>
</evidence>
<comment type="subcellular location">
    <subcellularLocation>
        <location evidence="1 8">Nucleus</location>
    </subcellularLocation>
</comment>
<dbReference type="PANTHER" id="PTHR12111">
    <property type="entry name" value="SPLICING FACTOR YJU2"/>
    <property type="match status" value="1"/>
</dbReference>
<evidence type="ECO:0000256" key="5">
    <source>
        <dbReference type="ARBA" id="ARBA00022833"/>
    </source>
</evidence>
<keyword evidence="9" id="KW-0175">Coiled coil</keyword>
<proteinExistence type="inferred from homology"/>
<sequence length="303" mass="35302">MSERKVLNKYFPPDFDPSLIPRMRLGKDRQYKVRLMAPFSMRCSTCGHWIGIHTKFNARKETVKNEKFHNMEIFRFYIRCPRCAAEITFKTDPENLGYVCALRNFEPWRGENDINEQIQREKEEEEAENPIKALENRTEESKREIEVLDALDEIRTRNSVQERVGLDQAIQTIVDQKEKAIDEMMKKVADEEDEIIRTIFKDADGERVKRINTEIQEDLLKKQKISFHNDPLALSNSKKLKSNQDNVLSKLGIIVKKPTKPHTEDKNIKSKPQEIKNTQTSVPNKVETLDSLLGDYDSSSSSE</sequence>
<name>A0A2T9YX53_9FUNG</name>
<evidence type="ECO:0000256" key="9">
    <source>
        <dbReference type="SAM" id="Coils"/>
    </source>
</evidence>
<evidence type="ECO:0000256" key="3">
    <source>
        <dbReference type="ARBA" id="ARBA00022723"/>
    </source>
</evidence>
<feature type="compositionally biased region" description="Basic and acidic residues" evidence="10">
    <location>
        <begin position="261"/>
        <end position="274"/>
    </location>
</feature>
<dbReference type="InterPro" id="IPR043701">
    <property type="entry name" value="Yju2"/>
</dbReference>
<evidence type="ECO:0000256" key="2">
    <source>
        <dbReference type="ARBA" id="ARBA00022664"/>
    </source>
</evidence>
<feature type="binding site" evidence="8">
    <location>
        <position position="83"/>
    </location>
    <ligand>
        <name>Zn(2+)</name>
        <dbReference type="ChEBI" id="CHEBI:29105"/>
    </ligand>
</feature>
<feature type="compositionally biased region" description="Low complexity" evidence="10">
    <location>
        <begin position="289"/>
        <end position="303"/>
    </location>
</feature>
<feature type="binding site" evidence="8">
    <location>
        <position position="46"/>
    </location>
    <ligand>
        <name>Zn(2+)</name>
        <dbReference type="ChEBI" id="CHEBI:29105"/>
    </ligand>
</feature>
<feature type="binding site" evidence="8">
    <location>
        <position position="80"/>
    </location>
    <ligand>
        <name>Zn(2+)</name>
        <dbReference type="ChEBI" id="CHEBI:29105"/>
    </ligand>
</feature>
<dbReference type="PANTHER" id="PTHR12111:SF1">
    <property type="entry name" value="SPLICING FACTOR YJU2"/>
    <property type="match status" value="1"/>
</dbReference>
<keyword evidence="6" id="KW-0508">mRNA splicing</keyword>
<accession>A0A2T9YX53</accession>
<comment type="caution">
    <text evidence="11">The sequence shown here is derived from an EMBL/GenBank/DDBJ whole genome shotgun (WGS) entry which is preliminary data.</text>
</comment>